<dbReference type="GO" id="GO:0046983">
    <property type="term" value="F:protein dimerization activity"/>
    <property type="evidence" value="ECO:0007669"/>
    <property type="project" value="InterPro"/>
</dbReference>
<dbReference type="Proteomes" id="UP000821866">
    <property type="component" value="Chromosome 3"/>
</dbReference>
<dbReference type="PANTHER" id="PTHR37162">
    <property type="entry name" value="HAT FAMILY DIMERISATION DOMAINCONTAINING PROTEIN-RELATED"/>
    <property type="match status" value="1"/>
</dbReference>
<protein>
    <recommendedName>
        <fullName evidence="2">HAT C-terminal dimerisation domain-containing protein</fullName>
    </recommendedName>
</protein>
<evidence type="ECO:0000256" key="1">
    <source>
        <dbReference type="SAM" id="MobiDB-lite"/>
    </source>
</evidence>
<dbReference type="InterPro" id="IPR012337">
    <property type="entry name" value="RNaseH-like_sf"/>
</dbReference>
<organism evidence="3 4">
    <name type="scientific">Rhipicephalus microplus</name>
    <name type="common">Cattle tick</name>
    <name type="synonym">Boophilus microplus</name>
    <dbReference type="NCBI Taxonomy" id="6941"/>
    <lineage>
        <taxon>Eukaryota</taxon>
        <taxon>Metazoa</taxon>
        <taxon>Ecdysozoa</taxon>
        <taxon>Arthropoda</taxon>
        <taxon>Chelicerata</taxon>
        <taxon>Arachnida</taxon>
        <taxon>Acari</taxon>
        <taxon>Parasitiformes</taxon>
        <taxon>Ixodida</taxon>
        <taxon>Ixodoidea</taxon>
        <taxon>Ixodidae</taxon>
        <taxon>Rhipicephalinae</taxon>
        <taxon>Rhipicephalus</taxon>
        <taxon>Boophilus</taxon>
    </lineage>
</organism>
<dbReference type="PANTHER" id="PTHR37162:SF1">
    <property type="entry name" value="BED-TYPE DOMAIN-CONTAINING PROTEIN"/>
    <property type="match status" value="1"/>
</dbReference>
<proteinExistence type="predicted"/>
<evidence type="ECO:0000313" key="4">
    <source>
        <dbReference type="Proteomes" id="UP000821866"/>
    </source>
</evidence>
<comment type="caution">
    <text evidence="3">The sequence shown here is derived from an EMBL/GenBank/DDBJ whole genome shotgun (WGS) entry which is preliminary data.</text>
</comment>
<keyword evidence="4" id="KW-1185">Reference proteome</keyword>
<evidence type="ECO:0000259" key="2">
    <source>
        <dbReference type="Pfam" id="PF05699"/>
    </source>
</evidence>
<dbReference type="EMBL" id="JABSTU010000005">
    <property type="protein sequence ID" value="KAH8031179.1"/>
    <property type="molecule type" value="Genomic_DNA"/>
</dbReference>
<sequence>MPGKWLSTSEMVPNEAARTCRNPSQQFLVALWLLHIVLGRKQPTPLIKSSVRRSTAASKSKKKYLQVFLDSYTAEFPCFVTSRKGDKYGFCTMCACDVSVSHGGKADIKPKSQQRPSFLGSYQIPKTAAASADVRDEVQRDHQKRKEPRGKIDPTPAKKVKLSSESTGRASLTCEERLLYFLTSDVNFSYGLFLKSVIPVFDNVNAQLQSQAPQIHLLQSLLMQFLRDLLARFVNPSAIKACSLPQEVPYQDLKNQKANEDLVLGSRTLSVVEGLRASEKQEFFSTVRKYFTVTCDYIRHKFPLKNETLNKAEVANLKFLNDASFTSLRFFVESFPQILPQGKNESRVEAFDALEVEFAELQVHRISEDILSEERIDVQWSEVGRITSIDGEVKFGRVSKVMLQLLAIPHSNAECERIFSMVKNTRTEFRSSLSNKTLGDLLMVKSHQTGRCFEQVDSDNFLRLAKYATARYLHK</sequence>
<gene>
    <name evidence="3" type="ORF">HPB51_013636</name>
</gene>
<reference evidence="3" key="1">
    <citation type="journal article" date="2020" name="Cell">
        <title>Large-Scale Comparative Analyses of Tick Genomes Elucidate Their Genetic Diversity and Vector Capacities.</title>
        <authorList>
            <consortium name="Tick Genome and Microbiome Consortium (TIGMIC)"/>
            <person name="Jia N."/>
            <person name="Wang J."/>
            <person name="Shi W."/>
            <person name="Du L."/>
            <person name="Sun Y."/>
            <person name="Zhan W."/>
            <person name="Jiang J.F."/>
            <person name="Wang Q."/>
            <person name="Zhang B."/>
            <person name="Ji P."/>
            <person name="Bell-Sakyi L."/>
            <person name="Cui X.M."/>
            <person name="Yuan T.T."/>
            <person name="Jiang B.G."/>
            <person name="Yang W.F."/>
            <person name="Lam T.T."/>
            <person name="Chang Q.C."/>
            <person name="Ding S.J."/>
            <person name="Wang X.J."/>
            <person name="Zhu J.G."/>
            <person name="Ruan X.D."/>
            <person name="Zhao L."/>
            <person name="Wei J.T."/>
            <person name="Ye R.Z."/>
            <person name="Que T.C."/>
            <person name="Du C.H."/>
            <person name="Zhou Y.H."/>
            <person name="Cheng J.X."/>
            <person name="Dai P.F."/>
            <person name="Guo W.B."/>
            <person name="Han X.H."/>
            <person name="Huang E.J."/>
            <person name="Li L.F."/>
            <person name="Wei W."/>
            <person name="Gao Y.C."/>
            <person name="Liu J.Z."/>
            <person name="Shao H.Z."/>
            <person name="Wang X."/>
            <person name="Wang C.C."/>
            <person name="Yang T.C."/>
            <person name="Huo Q.B."/>
            <person name="Li W."/>
            <person name="Chen H.Y."/>
            <person name="Chen S.E."/>
            <person name="Zhou L.G."/>
            <person name="Ni X.B."/>
            <person name="Tian J.H."/>
            <person name="Sheng Y."/>
            <person name="Liu T."/>
            <person name="Pan Y.S."/>
            <person name="Xia L.Y."/>
            <person name="Li J."/>
            <person name="Zhao F."/>
            <person name="Cao W.C."/>
        </authorList>
    </citation>
    <scope>NUCLEOTIDE SEQUENCE</scope>
    <source>
        <strain evidence="3">Rmic-2018</strain>
    </source>
</reference>
<name>A0A9J6E9H3_RHIMP</name>
<dbReference type="SUPFAM" id="SSF53098">
    <property type="entry name" value="Ribonuclease H-like"/>
    <property type="match status" value="1"/>
</dbReference>
<dbReference type="Pfam" id="PF05699">
    <property type="entry name" value="Dimer_Tnp_hAT"/>
    <property type="match status" value="1"/>
</dbReference>
<feature type="region of interest" description="Disordered" evidence="1">
    <location>
        <begin position="127"/>
        <end position="160"/>
    </location>
</feature>
<dbReference type="AlphaFoldDB" id="A0A9J6E9H3"/>
<dbReference type="InterPro" id="IPR008906">
    <property type="entry name" value="HATC_C_dom"/>
</dbReference>
<accession>A0A9J6E9H3</accession>
<feature type="domain" description="HAT C-terminal dimerisation" evidence="2">
    <location>
        <begin position="383"/>
        <end position="446"/>
    </location>
</feature>
<reference evidence="3" key="2">
    <citation type="submission" date="2021-09" db="EMBL/GenBank/DDBJ databases">
        <authorList>
            <person name="Jia N."/>
            <person name="Wang J."/>
            <person name="Shi W."/>
            <person name="Du L."/>
            <person name="Sun Y."/>
            <person name="Zhan W."/>
            <person name="Jiang J."/>
            <person name="Wang Q."/>
            <person name="Zhang B."/>
            <person name="Ji P."/>
            <person name="Sakyi L.B."/>
            <person name="Cui X."/>
            <person name="Yuan T."/>
            <person name="Jiang B."/>
            <person name="Yang W."/>
            <person name="Lam T.T.-Y."/>
            <person name="Chang Q."/>
            <person name="Ding S."/>
            <person name="Wang X."/>
            <person name="Zhu J."/>
            <person name="Ruan X."/>
            <person name="Zhao L."/>
            <person name="Wei J."/>
            <person name="Que T."/>
            <person name="Du C."/>
            <person name="Cheng J."/>
            <person name="Dai P."/>
            <person name="Han X."/>
            <person name="Huang E."/>
            <person name="Gao Y."/>
            <person name="Liu J."/>
            <person name="Shao H."/>
            <person name="Ye R."/>
            <person name="Li L."/>
            <person name="Wei W."/>
            <person name="Wang X."/>
            <person name="Wang C."/>
            <person name="Huo Q."/>
            <person name="Li W."/>
            <person name="Guo W."/>
            <person name="Chen H."/>
            <person name="Chen S."/>
            <person name="Zhou L."/>
            <person name="Zhou L."/>
            <person name="Ni X."/>
            <person name="Tian J."/>
            <person name="Zhou Y."/>
            <person name="Sheng Y."/>
            <person name="Liu T."/>
            <person name="Pan Y."/>
            <person name="Xia L."/>
            <person name="Li J."/>
            <person name="Zhao F."/>
            <person name="Cao W."/>
        </authorList>
    </citation>
    <scope>NUCLEOTIDE SEQUENCE</scope>
    <source>
        <strain evidence="3">Rmic-2018</strain>
        <tissue evidence="3">Larvae</tissue>
    </source>
</reference>
<evidence type="ECO:0000313" key="3">
    <source>
        <dbReference type="EMBL" id="KAH8031179.1"/>
    </source>
</evidence>